<proteinExistence type="predicted"/>
<sequence>MKAEKATKEDPRRSDKITAFHIPRHLEQEESLSETLQTAATLLAIMSLFFRYRWSGWLSAFASISAATNGKAITSASDKRAFWSTILFSFFGLFSQYLPLVLKVITVPEGEKSA</sequence>
<keyword evidence="2" id="KW-1185">Reference proteome</keyword>
<protein>
    <submittedName>
        <fullName evidence="1">Uncharacterized protein</fullName>
    </submittedName>
</protein>
<dbReference type="Proteomes" id="UP001165960">
    <property type="component" value="Unassembled WGS sequence"/>
</dbReference>
<accession>A0ACC2UQQ2</accession>
<gene>
    <name evidence="1" type="ORF">DSO57_1018180</name>
</gene>
<reference evidence="1" key="1">
    <citation type="submission" date="2022-04" db="EMBL/GenBank/DDBJ databases">
        <title>Genome of the entomopathogenic fungus Entomophthora muscae.</title>
        <authorList>
            <person name="Elya C."/>
            <person name="Lovett B.R."/>
            <person name="Lee E."/>
            <person name="Macias A.M."/>
            <person name="Hajek A.E."/>
            <person name="De Bivort B.L."/>
            <person name="Kasson M.T."/>
            <person name="De Fine Licht H.H."/>
            <person name="Stajich J.E."/>
        </authorList>
    </citation>
    <scope>NUCLEOTIDE SEQUENCE</scope>
    <source>
        <strain evidence="1">Berkeley</strain>
    </source>
</reference>
<comment type="caution">
    <text evidence="1">The sequence shown here is derived from an EMBL/GenBank/DDBJ whole genome shotgun (WGS) entry which is preliminary data.</text>
</comment>
<name>A0ACC2UQQ2_9FUNG</name>
<dbReference type="EMBL" id="QTSX02000078">
    <property type="protein sequence ID" value="KAJ9088921.1"/>
    <property type="molecule type" value="Genomic_DNA"/>
</dbReference>
<evidence type="ECO:0000313" key="1">
    <source>
        <dbReference type="EMBL" id="KAJ9088921.1"/>
    </source>
</evidence>
<evidence type="ECO:0000313" key="2">
    <source>
        <dbReference type="Proteomes" id="UP001165960"/>
    </source>
</evidence>
<organism evidence="1 2">
    <name type="scientific">Entomophthora muscae</name>
    <dbReference type="NCBI Taxonomy" id="34485"/>
    <lineage>
        <taxon>Eukaryota</taxon>
        <taxon>Fungi</taxon>
        <taxon>Fungi incertae sedis</taxon>
        <taxon>Zoopagomycota</taxon>
        <taxon>Entomophthoromycotina</taxon>
        <taxon>Entomophthoromycetes</taxon>
        <taxon>Entomophthorales</taxon>
        <taxon>Entomophthoraceae</taxon>
        <taxon>Entomophthora</taxon>
    </lineage>
</organism>